<accession>A0A7S7M204</accession>
<evidence type="ECO:0000313" key="3">
    <source>
        <dbReference type="Proteomes" id="UP000593836"/>
    </source>
</evidence>
<dbReference type="InterPro" id="IPR010827">
    <property type="entry name" value="BamA/TamA_POTRA"/>
</dbReference>
<dbReference type="KEGG" id="smas:HUE87_04370"/>
<dbReference type="Gene3D" id="3.10.20.310">
    <property type="entry name" value="membrane protein fhac"/>
    <property type="match status" value="1"/>
</dbReference>
<sequence length="134" mass="15682">MKNKFIFFIFSSLLFVETLPLFFQGNHKIDERDLYGVINLYKPYFYEFYKEKPAAEPKTAMLLVQTIKNYYKSRGFFHTVVTYEESKESLYISISEKLPIVVADVAVVSKLDISSKIPFNQGDIFESSKFSKRT</sequence>
<keyword evidence="3" id="KW-1185">Reference proteome</keyword>
<evidence type="ECO:0000313" key="2">
    <source>
        <dbReference type="EMBL" id="QOY55475.1"/>
    </source>
</evidence>
<feature type="domain" description="POTRA" evidence="1">
    <location>
        <begin position="23"/>
        <end position="97"/>
    </location>
</feature>
<evidence type="ECO:0000259" key="1">
    <source>
        <dbReference type="Pfam" id="PF07244"/>
    </source>
</evidence>
<dbReference type="AlphaFoldDB" id="A0A7S7M204"/>
<name>A0A7S7M204_9BACT</name>
<reference evidence="2 3" key="1">
    <citation type="submission" date="2020-05" db="EMBL/GenBank/DDBJ databases">
        <title>Sulfurimonas marisnigri, sp. nov., and Sulfurimonas baltica, sp. nov., manganese oxide reducing chemolithoautotrophs of the class Epsilonproteobacteria isolated from the pelagic redoxclines of the Black and Baltic Seas and emended description of the genus Sulfurimonas.</title>
        <authorList>
            <person name="Henkel J.V."/>
            <person name="Laudan C."/>
            <person name="Werner J."/>
            <person name="Neu T."/>
            <person name="Plewe S."/>
            <person name="Sproer C."/>
            <person name="Bunk B."/>
            <person name="Schulz-Vogt H.N."/>
        </authorList>
    </citation>
    <scope>NUCLEOTIDE SEQUENCE [LARGE SCALE GENOMIC DNA]</scope>
    <source>
        <strain evidence="2 3">SoZ1</strain>
    </source>
</reference>
<dbReference type="Pfam" id="PF07244">
    <property type="entry name" value="POTRA"/>
    <property type="match status" value="1"/>
</dbReference>
<gene>
    <name evidence="2" type="ORF">HUE87_04370</name>
</gene>
<protein>
    <recommendedName>
        <fullName evidence="1">POTRA domain-containing protein</fullName>
    </recommendedName>
</protein>
<dbReference type="Proteomes" id="UP000593836">
    <property type="component" value="Chromosome"/>
</dbReference>
<dbReference type="EMBL" id="CP054493">
    <property type="protein sequence ID" value="QOY55475.1"/>
    <property type="molecule type" value="Genomic_DNA"/>
</dbReference>
<dbReference type="RefSeq" id="WP_194367514.1">
    <property type="nucleotide sequence ID" value="NZ_CP054493.1"/>
</dbReference>
<dbReference type="GO" id="GO:0019867">
    <property type="term" value="C:outer membrane"/>
    <property type="evidence" value="ECO:0007669"/>
    <property type="project" value="InterPro"/>
</dbReference>
<organism evidence="2 3">
    <name type="scientific">Candidatus Sulfurimonas marisnigri</name>
    <dbReference type="NCBI Taxonomy" id="2740405"/>
    <lineage>
        <taxon>Bacteria</taxon>
        <taxon>Pseudomonadati</taxon>
        <taxon>Campylobacterota</taxon>
        <taxon>Epsilonproteobacteria</taxon>
        <taxon>Campylobacterales</taxon>
        <taxon>Sulfurimonadaceae</taxon>
        <taxon>Sulfurimonas</taxon>
    </lineage>
</organism>
<proteinExistence type="predicted"/>